<organism evidence="2 3">
    <name type="scientific">Sphingomonas palmae</name>
    <dbReference type="NCBI Taxonomy" id="1855283"/>
    <lineage>
        <taxon>Bacteria</taxon>
        <taxon>Pseudomonadati</taxon>
        <taxon>Pseudomonadota</taxon>
        <taxon>Alphaproteobacteria</taxon>
        <taxon>Sphingomonadales</taxon>
        <taxon>Sphingomonadaceae</taxon>
        <taxon>Sphingomonas</taxon>
    </lineage>
</organism>
<evidence type="ECO:0000313" key="3">
    <source>
        <dbReference type="Proteomes" id="UP000199214"/>
    </source>
</evidence>
<dbReference type="Proteomes" id="UP000199214">
    <property type="component" value="Unassembled WGS sequence"/>
</dbReference>
<protein>
    <submittedName>
        <fullName evidence="2">Uncharacterized protein</fullName>
    </submittedName>
</protein>
<keyword evidence="1" id="KW-0812">Transmembrane</keyword>
<dbReference type="EMBL" id="FNZZ01000001">
    <property type="protein sequence ID" value="SEK30844.1"/>
    <property type="molecule type" value="Genomic_DNA"/>
</dbReference>
<dbReference type="STRING" id="1855283.SAMN05216382_0158"/>
<keyword evidence="1" id="KW-0472">Membrane</keyword>
<evidence type="ECO:0000313" key="2">
    <source>
        <dbReference type="EMBL" id="SEK30844.1"/>
    </source>
</evidence>
<keyword evidence="3" id="KW-1185">Reference proteome</keyword>
<evidence type="ECO:0000256" key="1">
    <source>
        <dbReference type="SAM" id="Phobius"/>
    </source>
</evidence>
<feature type="transmembrane region" description="Helical" evidence="1">
    <location>
        <begin position="7"/>
        <end position="27"/>
    </location>
</feature>
<proteinExistence type="predicted"/>
<sequence length="37" mass="4267">MRRGTQWTLLWAFCLCGWALAIAYMIFDVRGGALDLF</sequence>
<reference evidence="3" key="1">
    <citation type="submission" date="2016-10" db="EMBL/GenBank/DDBJ databases">
        <authorList>
            <person name="Varghese N."/>
            <person name="Submissions S."/>
        </authorList>
    </citation>
    <scope>NUCLEOTIDE SEQUENCE [LARGE SCALE GENOMIC DNA]</scope>
    <source>
        <strain evidence="3">JS21-1</strain>
    </source>
</reference>
<accession>A0A1H7FYH5</accession>
<gene>
    <name evidence="2" type="ORF">SAMN05216382_0158</name>
</gene>
<dbReference type="AlphaFoldDB" id="A0A1H7FYH5"/>
<keyword evidence="1" id="KW-1133">Transmembrane helix</keyword>
<name>A0A1H7FYH5_9SPHN</name>